<comment type="caution">
    <text evidence="1">The sequence shown here is derived from an EMBL/GenBank/DDBJ whole genome shotgun (WGS) entry which is preliminary data.</text>
</comment>
<evidence type="ECO:0000313" key="2">
    <source>
        <dbReference type="Proteomes" id="UP000887013"/>
    </source>
</evidence>
<organism evidence="1 2">
    <name type="scientific">Nephila pilipes</name>
    <name type="common">Giant wood spider</name>
    <name type="synonym">Nephila maculata</name>
    <dbReference type="NCBI Taxonomy" id="299642"/>
    <lineage>
        <taxon>Eukaryota</taxon>
        <taxon>Metazoa</taxon>
        <taxon>Ecdysozoa</taxon>
        <taxon>Arthropoda</taxon>
        <taxon>Chelicerata</taxon>
        <taxon>Arachnida</taxon>
        <taxon>Araneae</taxon>
        <taxon>Araneomorphae</taxon>
        <taxon>Entelegynae</taxon>
        <taxon>Araneoidea</taxon>
        <taxon>Nephilidae</taxon>
        <taxon>Nephila</taxon>
    </lineage>
</organism>
<name>A0A8X6NSV3_NEPPI</name>
<proteinExistence type="predicted"/>
<evidence type="ECO:0000313" key="1">
    <source>
        <dbReference type="EMBL" id="GFT33313.1"/>
    </source>
</evidence>
<sequence length="111" mass="12474">MHTNYADRERRKKSLGKPESGLKLSLVPLFTLSGTPRQIEEWSANIRVTRVSTFYYTLGQQIGFGIFEKSRPGLEIRLGHRYPVIDLGALSAHNGKIQLNGRELVSCDSLS</sequence>
<dbReference type="AlphaFoldDB" id="A0A8X6NSV3"/>
<gene>
    <name evidence="1" type="ORF">NPIL_619581</name>
</gene>
<dbReference type="Proteomes" id="UP000887013">
    <property type="component" value="Unassembled WGS sequence"/>
</dbReference>
<keyword evidence="2" id="KW-1185">Reference proteome</keyword>
<dbReference type="EMBL" id="BMAW01061890">
    <property type="protein sequence ID" value="GFT33313.1"/>
    <property type="molecule type" value="Genomic_DNA"/>
</dbReference>
<reference evidence="1" key="1">
    <citation type="submission" date="2020-08" db="EMBL/GenBank/DDBJ databases">
        <title>Multicomponent nature underlies the extraordinary mechanical properties of spider dragline silk.</title>
        <authorList>
            <person name="Kono N."/>
            <person name="Nakamura H."/>
            <person name="Mori M."/>
            <person name="Yoshida Y."/>
            <person name="Ohtoshi R."/>
            <person name="Malay A.D."/>
            <person name="Moran D.A.P."/>
            <person name="Tomita M."/>
            <person name="Numata K."/>
            <person name="Arakawa K."/>
        </authorList>
    </citation>
    <scope>NUCLEOTIDE SEQUENCE</scope>
</reference>
<protein>
    <submittedName>
        <fullName evidence="1">Uncharacterized protein</fullName>
    </submittedName>
</protein>
<accession>A0A8X6NSV3</accession>